<dbReference type="EMBL" id="JACASE010000018">
    <property type="protein sequence ID" value="KAF6395404.1"/>
    <property type="molecule type" value="Genomic_DNA"/>
</dbReference>
<sequence length="134" mass="14347">MALCSCSDTVRPSAGCPDVRSTSRGQSQQVSGHRLCAGSQAPRTGTTGPSPRLGPTARRCPFSVETLRGPQSRAVAREPRAPAHQCHRGVHRQDGRRACRPHTALPVTVTGKNRRQGEALSQTSRPLASRCRTS</sequence>
<comment type="caution">
    <text evidence="2">The sequence shown here is derived from an EMBL/GenBank/DDBJ whole genome shotgun (WGS) entry which is preliminary data.</text>
</comment>
<feature type="compositionally biased region" description="Polar residues" evidence="1">
    <location>
        <begin position="119"/>
        <end position="134"/>
    </location>
</feature>
<organism evidence="2 3">
    <name type="scientific">Rousettus aegyptiacus</name>
    <name type="common">Egyptian fruit bat</name>
    <name type="synonym">Pteropus aegyptiacus</name>
    <dbReference type="NCBI Taxonomy" id="9407"/>
    <lineage>
        <taxon>Eukaryota</taxon>
        <taxon>Metazoa</taxon>
        <taxon>Chordata</taxon>
        <taxon>Craniata</taxon>
        <taxon>Vertebrata</taxon>
        <taxon>Euteleostomi</taxon>
        <taxon>Mammalia</taxon>
        <taxon>Eutheria</taxon>
        <taxon>Laurasiatheria</taxon>
        <taxon>Chiroptera</taxon>
        <taxon>Yinpterochiroptera</taxon>
        <taxon>Pteropodoidea</taxon>
        <taxon>Pteropodidae</taxon>
        <taxon>Rousettinae</taxon>
        <taxon>Rousettus</taxon>
    </lineage>
</organism>
<evidence type="ECO:0000313" key="2">
    <source>
        <dbReference type="EMBL" id="KAF6395404.1"/>
    </source>
</evidence>
<evidence type="ECO:0000313" key="3">
    <source>
        <dbReference type="Proteomes" id="UP000593571"/>
    </source>
</evidence>
<accession>A0A7J8B9N2</accession>
<reference evidence="2 3" key="1">
    <citation type="journal article" date="2020" name="Nature">
        <title>Six reference-quality genomes reveal evolution of bat adaptations.</title>
        <authorList>
            <person name="Jebb D."/>
            <person name="Huang Z."/>
            <person name="Pippel M."/>
            <person name="Hughes G.M."/>
            <person name="Lavrichenko K."/>
            <person name="Devanna P."/>
            <person name="Winkler S."/>
            <person name="Jermiin L.S."/>
            <person name="Skirmuntt E.C."/>
            <person name="Katzourakis A."/>
            <person name="Burkitt-Gray L."/>
            <person name="Ray D.A."/>
            <person name="Sullivan K.A.M."/>
            <person name="Roscito J.G."/>
            <person name="Kirilenko B.M."/>
            <person name="Davalos L.M."/>
            <person name="Corthals A.P."/>
            <person name="Power M.L."/>
            <person name="Jones G."/>
            <person name="Ransome R.D."/>
            <person name="Dechmann D.K.N."/>
            <person name="Locatelli A.G."/>
            <person name="Puechmaille S.J."/>
            <person name="Fedrigo O."/>
            <person name="Jarvis E.D."/>
            <person name="Hiller M."/>
            <person name="Vernes S.C."/>
            <person name="Myers E.W."/>
            <person name="Teeling E.C."/>
        </authorList>
    </citation>
    <scope>NUCLEOTIDE SEQUENCE [LARGE SCALE GENOMIC DNA]</scope>
    <source>
        <strain evidence="2">MRouAeg1</strain>
        <tissue evidence="2">Muscle</tissue>
    </source>
</reference>
<feature type="region of interest" description="Disordered" evidence="1">
    <location>
        <begin position="1"/>
        <end position="134"/>
    </location>
</feature>
<proteinExistence type="predicted"/>
<protein>
    <submittedName>
        <fullName evidence="2">Uncharacterized protein</fullName>
    </submittedName>
</protein>
<feature type="compositionally biased region" description="Polar residues" evidence="1">
    <location>
        <begin position="20"/>
        <end position="31"/>
    </location>
</feature>
<name>A0A7J8B9N2_ROUAE</name>
<dbReference type="AlphaFoldDB" id="A0A7J8B9N2"/>
<feature type="compositionally biased region" description="Polar residues" evidence="1">
    <location>
        <begin position="1"/>
        <end position="10"/>
    </location>
</feature>
<gene>
    <name evidence="2" type="ORF">HJG63_009960</name>
</gene>
<dbReference type="Proteomes" id="UP000593571">
    <property type="component" value="Unassembled WGS sequence"/>
</dbReference>
<keyword evidence="3" id="KW-1185">Reference proteome</keyword>
<evidence type="ECO:0000256" key="1">
    <source>
        <dbReference type="SAM" id="MobiDB-lite"/>
    </source>
</evidence>